<dbReference type="Proteomes" id="UP000808388">
    <property type="component" value="Unassembled WGS sequence"/>
</dbReference>
<dbReference type="GO" id="GO:0005506">
    <property type="term" value="F:iron ion binding"/>
    <property type="evidence" value="ECO:0007669"/>
    <property type="project" value="InterPro"/>
</dbReference>
<dbReference type="InterPro" id="IPR034904">
    <property type="entry name" value="FSCA_dom_sf"/>
</dbReference>
<evidence type="ECO:0000256" key="1">
    <source>
        <dbReference type="ARBA" id="ARBA00006420"/>
    </source>
</evidence>
<dbReference type="GO" id="GO:0016226">
    <property type="term" value="P:iron-sulfur cluster assembly"/>
    <property type="evidence" value="ECO:0007669"/>
    <property type="project" value="InterPro"/>
</dbReference>
<dbReference type="Pfam" id="PF01106">
    <property type="entry name" value="NifU"/>
    <property type="match status" value="1"/>
</dbReference>
<dbReference type="GO" id="GO:0051536">
    <property type="term" value="F:iron-sulfur cluster binding"/>
    <property type="evidence" value="ECO:0007669"/>
    <property type="project" value="InterPro"/>
</dbReference>
<dbReference type="InterPro" id="IPR001075">
    <property type="entry name" value="NIF_FeS_clus_asmbl_NifU_C"/>
</dbReference>
<evidence type="ECO:0000313" key="3">
    <source>
        <dbReference type="EMBL" id="MBI3627183.1"/>
    </source>
</evidence>
<dbReference type="AlphaFoldDB" id="A0A9D6LPB4"/>
<gene>
    <name evidence="3" type="ORF">HY220_00325</name>
</gene>
<proteinExistence type="inferred from homology"/>
<accession>A0A9D6LPB4</accession>
<feature type="domain" description="NIF system FeS cluster assembly NifU C-terminal" evidence="2">
    <location>
        <begin position="5"/>
        <end position="72"/>
    </location>
</feature>
<comment type="caution">
    <text evidence="3">The sequence shown here is derived from an EMBL/GenBank/DDBJ whole genome shotgun (WGS) entry which is preliminary data.</text>
</comment>
<dbReference type="EMBL" id="JACQCQ010000002">
    <property type="protein sequence ID" value="MBI3627183.1"/>
    <property type="molecule type" value="Genomic_DNA"/>
</dbReference>
<evidence type="ECO:0000313" key="4">
    <source>
        <dbReference type="Proteomes" id="UP000808388"/>
    </source>
</evidence>
<sequence length="74" mass="8097">MKEAIEQALDSVRPMLALHRGGVDFVAYNEETKTVQVRLKGTCHGCPLSSLTLKAGIEEILKEKVPGVLYVESV</sequence>
<protein>
    <submittedName>
        <fullName evidence="3">NifU family protein</fullName>
    </submittedName>
</protein>
<reference evidence="3" key="1">
    <citation type="submission" date="2020-07" db="EMBL/GenBank/DDBJ databases">
        <title>Huge and variable diversity of episymbiotic CPR bacteria and DPANN archaea in groundwater ecosystems.</title>
        <authorList>
            <person name="He C.Y."/>
            <person name="Keren R."/>
            <person name="Whittaker M."/>
            <person name="Farag I.F."/>
            <person name="Doudna J."/>
            <person name="Cate J.H.D."/>
            <person name="Banfield J.F."/>
        </authorList>
    </citation>
    <scope>NUCLEOTIDE SEQUENCE</scope>
    <source>
        <strain evidence="3">NC_groundwater_972_Pr1_S-0.2um_49_27</strain>
    </source>
</reference>
<dbReference type="PANTHER" id="PTHR11178">
    <property type="entry name" value="IRON-SULFUR CLUSTER SCAFFOLD PROTEIN NFU-RELATED"/>
    <property type="match status" value="1"/>
</dbReference>
<comment type="similarity">
    <text evidence="1">Belongs to the NifU family.</text>
</comment>
<dbReference type="SUPFAM" id="SSF117916">
    <property type="entry name" value="Fe-S cluster assembly (FSCA) domain-like"/>
    <property type="match status" value="1"/>
</dbReference>
<evidence type="ECO:0000259" key="2">
    <source>
        <dbReference type="Pfam" id="PF01106"/>
    </source>
</evidence>
<dbReference type="PANTHER" id="PTHR11178:SF25">
    <property type="entry name" value="NIFU-LIKE PROTEIN 3, CHLOROPLASTIC"/>
    <property type="match status" value="1"/>
</dbReference>
<organism evidence="3 4">
    <name type="scientific">Candidatus Sungiibacteriota bacterium</name>
    <dbReference type="NCBI Taxonomy" id="2750080"/>
    <lineage>
        <taxon>Bacteria</taxon>
        <taxon>Candidatus Sungiibacteriota</taxon>
    </lineage>
</organism>
<dbReference type="Gene3D" id="3.30.300.130">
    <property type="entry name" value="Fe-S cluster assembly (FSCA)"/>
    <property type="match status" value="1"/>
</dbReference>
<name>A0A9D6LPB4_9BACT</name>